<feature type="transmembrane region" description="Helical" evidence="5">
    <location>
        <begin position="130"/>
        <end position="151"/>
    </location>
</feature>
<evidence type="ECO:0000256" key="5">
    <source>
        <dbReference type="SAM" id="Phobius"/>
    </source>
</evidence>
<name>A0ABQ4S9F3_9HYPH</name>
<dbReference type="InterPro" id="IPR011527">
    <property type="entry name" value="ABC1_TM_dom"/>
</dbReference>
<evidence type="ECO:0000256" key="3">
    <source>
        <dbReference type="ARBA" id="ARBA00022989"/>
    </source>
</evidence>
<evidence type="ECO:0000256" key="2">
    <source>
        <dbReference type="ARBA" id="ARBA00022692"/>
    </source>
</evidence>
<keyword evidence="8" id="KW-1185">Reference proteome</keyword>
<dbReference type="Gene3D" id="1.20.1560.10">
    <property type="entry name" value="ABC transporter type 1, transmembrane domain"/>
    <property type="match status" value="1"/>
</dbReference>
<dbReference type="Proteomes" id="UP001055153">
    <property type="component" value="Unassembled WGS sequence"/>
</dbReference>
<dbReference type="RefSeq" id="WP_238233713.1">
    <property type="nucleotide sequence ID" value="NZ_BPQQ01000007.1"/>
</dbReference>
<evidence type="ECO:0000256" key="4">
    <source>
        <dbReference type="ARBA" id="ARBA00023136"/>
    </source>
</evidence>
<reference evidence="7" key="1">
    <citation type="journal article" date="2021" name="Front. Microbiol.">
        <title>Comprehensive Comparative Genomics and Phenotyping of Methylobacterium Species.</title>
        <authorList>
            <person name="Alessa O."/>
            <person name="Ogura Y."/>
            <person name="Fujitani Y."/>
            <person name="Takami H."/>
            <person name="Hayashi T."/>
            <person name="Sahin N."/>
            <person name="Tani A."/>
        </authorList>
    </citation>
    <scope>NUCLEOTIDE SEQUENCE</scope>
    <source>
        <strain evidence="7">DSM 17168</strain>
    </source>
</reference>
<keyword evidence="2 5" id="KW-0812">Transmembrane</keyword>
<keyword evidence="3 5" id="KW-1133">Transmembrane helix</keyword>
<proteinExistence type="predicted"/>
<dbReference type="InterPro" id="IPR036640">
    <property type="entry name" value="ABC1_TM_sf"/>
</dbReference>
<accession>A0ABQ4S9F3</accession>
<evidence type="ECO:0000313" key="8">
    <source>
        <dbReference type="Proteomes" id="UP001055153"/>
    </source>
</evidence>
<evidence type="ECO:0000313" key="7">
    <source>
        <dbReference type="EMBL" id="GJD98762.1"/>
    </source>
</evidence>
<dbReference type="SUPFAM" id="SSF90123">
    <property type="entry name" value="ABC transporter transmembrane region"/>
    <property type="match status" value="1"/>
</dbReference>
<feature type="transmembrane region" description="Helical" evidence="5">
    <location>
        <begin position="238"/>
        <end position="258"/>
    </location>
</feature>
<sequence>MLQDTVEQLYRLMHMVVWVHTPQDHRWMLPIFVIVLVVTPAWLGWHLLRLVWSAVVHWRRGRARRVADASADSKKAFPTLERFVLRATVPFQVRLVVLSVLTIPATYVLLLLPKHIINHALAEHGPKMDFLGIALDSEALLFALCASYLLVLTANSLIKYTANVVRGRVSERIVRRIRLAVIRRRRAEQCPRGRSTLAAVAIQECEPIGYFGGSLLVVPLIQGGTLVTSVVFLFVQDVALAFAAVMMLPLQIAVLPRLQRRINGKVRERVHVTRSFNAALSHEPVDIEIVRHVVSPTRLHSRQAEALEQVRLEITELKARFKTLYNYTSNLTPFFFFAIGGYLVLQQRLSLGALVAALAAYREIAPALRELFDFAQNWSDARARYAEVVATLQAPSKQQAEIIAPAVPRLRLIETRPASQQAGRDGR</sequence>
<reference evidence="7" key="2">
    <citation type="submission" date="2021-08" db="EMBL/GenBank/DDBJ databases">
        <authorList>
            <person name="Tani A."/>
            <person name="Ola A."/>
            <person name="Ogura Y."/>
            <person name="Katsura K."/>
            <person name="Hayashi T."/>
        </authorList>
    </citation>
    <scope>NUCLEOTIDE SEQUENCE</scope>
    <source>
        <strain evidence="7">DSM 17168</strain>
    </source>
</reference>
<protein>
    <recommendedName>
        <fullName evidence="6">ABC transmembrane type-1 domain-containing protein</fullName>
    </recommendedName>
</protein>
<comment type="subcellular location">
    <subcellularLocation>
        <location evidence="1">Cell membrane</location>
        <topology evidence="1">Multi-pass membrane protein</topology>
    </subcellularLocation>
</comment>
<dbReference type="PROSITE" id="PS50929">
    <property type="entry name" value="ABC_TM1F"/>
    <property type="match status" value="1"/>
</dbReference>
<evidence type="ECO:0000259" key="6">
    <source>
        <dbReference type="PROSITE" id="PS50929"/>
    </source>
</evidence>
<gene>
    <name evidence="7" type="ORF">GMJLKIPL_0673</name>
</gene>
<feature type="transmembrane region" description="Helical" evidence="5">
    <location>
        <begin position="324"/>
        <end position="345"/>
    </location>
</feature>
<dbReference type="EMBL" id="BPQQ01000007">
    <property type="protein sequence ID" value="GJD98762.1"/>
    <property type="molecule type" value="Genomic_DNA"/>
</dbReference>
<feature type="transmembrane region" description="Helical" evidence="5">
    <location>
        <begin position="27"/>
        <end position="52"/>
    </location>
</feature>
<evidence type="ECO:0000256" key="1">
    <source>
        <dbReference type="ARBA" id="ARBA00004651"/>
    </source>
</evidence>
<feature type="transmembrane region" description="Helical" evidence="5">
    <location>
        <begin position="91"/>
        <end position="110"/>
    </location>
</feature>
<feature type="transmembrane region" description="Helical" evidence="5">
    <location>
        <begin position="208"/>
        <end position="232"/>
    </location>
</feature>
<feature type="domain" description="ABC transmembrane type-1" evidence="6">
    <location>
        <begin position="95"/>
        <end position="380"/>
    </location>
</feature>
<comment type="caution">
    <text evidence="7">The sequence shown here is derived from an EMBL/GenBank/DDBJ whole genome shotgun (WGS) entry which is preliminary data.</text>
</comment>
<organism evidence="7 8">
    <name type="scientific">Methylobacterium isbiliense</name>
    <dbReference type="NCBI Taxonomy" id="315478"/>
    <lineage>
        <taxon>Bacteria</taxon>
        <taxon>Pseudomonadati</taxon>
        <taxon>Pseudomonadota</taxon>
        <taxon>Alphaproteobacteria</taxon>
        <taxon>Hyphomicrobiales</taxon>
        <taxon>Methylobacteriaceae</taxon>
        <taxon>Methylobacterium</taxon>
    </lineage>
</organism>
<keyword evidence="4 5" id="KW-0472">Membrane</keyword>